<keyword evidence="3 8" id="KW-0812">Transmembrane</keyword>
<proteinExistence type="inferred from homology"/>
<feature type="compositionally biased region" description="Acidic residues" evidence="9">
    <location>
        <begin position="476"/>
        <end position="492"/>
    </location>
</feature>
<feature type="domain" description="Potassium channel" evidence="11">
    <location>
        <begin position="505"/>
        <end position="578"/>
    </location>
</feature>
<keyword evidence="4 10" id="KW-1133">Transmembrane helix</keyword>
<reference evidence="12" key="1">
    <citation type="journal article" date="2020" name="Ecol. Evol.">
        <title>Genome structure and content of the rice root-knot nematode (Meloidogyne graminicola).</title>
        <authorList>
            <person name="Phan N.T."/>
            <person name="Danchin E.G.J."/>
            <person name="Klopp C."/>
            <person name="Perfus-Barbeoch L."/>
            <person name="Kozlowski D.K."/>
            <person name="Koutsovoulos G.D."/>
            <person name="Lopez-Roques C."/>
            <person name="Bouchez O."/>
            <person name="Zahm M."/>
            <person name="Besnard G."/>
            <person name="Bellafiore S."/>
        </authorList>
    </citation>
    <scope>NUCLEOTIDE SEQUENCE</scope>
    <source>
        <strain evidence="12">VN-18</strain>
    </source>
</reference>
<dbReference type="AlphaFoldDB" id="A0A8S9ZT41"/>
<evidence type="ECO:0000256" key="3">
    <source>
        <dbReference type="ARBA" id="ARBA00022692"/>
    </source>
</evidence>
<dbReference type="PRINTS" id="PR01333">
    <property type="entry name" value="2POREKCHANEL"/>
</dbReference>
<evidence type="ECO:0000313" key="12">
    <source>
        <dbReference type="EMBL" id="KAF7636645.1"/>
    </source>
</evidence>
<feature type="transmembrane region" description="Helical" evidence="10">
    <location>
        <begin position="209"/>
        <end position="230"/>
    </location>
</feature>
<protein>
    <recommendedName>
        <fullName evidence="11">Potassium channel domain-containing protein</fullName>
    </recommendedName>
</protein>
<feature type="domain" description="Potassium channel" evidence="11">
    <location>
        <begin position="203"/>
        <end position="264"/>
    </location>
</feature>
<keyword evidence="7 8" id="KW-0407">Ion channel</keyword>
<dbReference type="GO" id="GO:0022841">
    <property type="term" value="F:potassium ion leak channel activity"/>
    <property type="evidence" value="ECO:0007669"/>
    <property type="project" value="TreeGrafter"/>
</dbReference>
<feature type="compositionally biased region" description="Low complexity" evidence="9">
    <location>
        <begin position="1"/>
        <end position="13"/>
    </location>
</feature>
<evidence type="ECO:0000256" key="7">
    <source>
        <dbReference type="ARBA" id="ARBA00023303"/>
    </source>
</evidence>
<dbReference type="PANTHER" id="PTHR11003:SF107">
    <property type="entry name" value="POTASSIUM CHANNEL DOMAIN-CONTAINING PROTEIN"/>
    <property type="match status" value="1"/>
</dbReference>
<dbReference type="Pfam" id="PF07885">
    <property type="entry name" value="Ion_trans_2"/>
    <property type="match status" value="2"/>
</dbReference>
<dbReference type="GO" id="GO:0030322">
    <property type="term" value="P:stabilization of membrane potential"/>
    <property type="evidence" value="ECO:0007669"/>
    <property type="project" value="TreeGrafter"/>
</dbReference>
<feature type="transmembrane region" description="Helical" evidence="10">
    <location>
        <begin position="242"/>
        <end position="264"/>
    </location>
</feature>
<name>A0A8S9ZT41_9BILA</name>
<dbReference type="InterPro" id="IPR003280">
    <property type="entry name" value="2pore_dom_K_chnl"/>
</dbReference>
<dbReference type="InterPro" id="IPR013099">
    <property type="entry name" value="K_chnl_dom"/>
</dbReference>
<organism evidence="12 13">
    <name type="scientific">Meloidogyne graminicola</name>
    <dbReference type="NCBI Taxonomy" id="189291"/>
    <lineage>
        <taxon>Eukaryota</taxon>
        <taxon>Metazoa</taxon>
        <taxon>Ecdysozoa</taxon>
        <taxon>Nematoda</taxon>
        <taxon>Chromadorea</taxon>
        <taxon>Rhabditida</taxon>
        <taxon>Tylenchina</taxon>
        <taxon>Tylenchomorpha</taxon>
        <taxon>Tylenchoidea</taxon>
        <taxon>Meloidogynidae</taxon>
        <taxon>Meloidogyninae</taxon>
        <taxon>Meloidogyne</taxon>
    </lineage>
</organism>
<feature type="compositionally biased region" description="Polar residues" evidence="9">
    <location>
        <begin position="382"/>
        <end position="395"/>
    </location>
</feature>
<dbReference type="PANTHER" id="PTHR11003">
    <property type="entry name" value="POTASSIUM CHANNEL, SUBFAMILY K"/>
    <property type="match status" value="1"/>
</dbReference>
<dbReference type="SUPFAM" id="SSF81324">
    <property type="entry name" value="Voltage-gated potassium channels"/>
    <property type="match status" value="2"/>
</dbReference>
<dbReference type="GO" id="GO:0015271">
    <property type="term" value="F:outward rectifier potassium channel activity"/>
    <property type="evidence" value="ECO:0007669"/>
    <property type="project" value="TreeGrafter"/>
</dbReference>
<keyword evidence="6 10" id="KW-0472">Membrane</keyword>
<feature type="transmembrane region" description="Helical" evidence="10">
    <location>
        <begin position="502"/>
        <end position="523"/>
    </location>
</feature>
<feature type="transmembrane region" description="Helical" evidence="10">
    <location>
        <begin position="284"/>
        <end position="301"/>
    </location>
</feature>
<feature type="transmembrane region" description="Helical" evidence="10">
    <location>
        <begin position="554"/>
        <end position="576"/>
    </location>
</feature>
<comment type="subcellular location">
    <subcellularLocation>
        <location evidence="1">Membrane</location>
        <topology evidence="1">Multi-pass membrane protein</topology>
    </subcellularLocation>
</comment>
<dbReference type="Gene3D" id="1.10.287.70">
    <property type="match status" value="1"/>
</dbReference>
<feature type="region of interest" description="Disordered" evidence="9">
    <location>
        <begin position="1"/>
        <end position="35"/>
    </location>
</feature>
<evidence type="ECO:0000256" key="4">
    <source>
        <dbReference type="ARBA" id="ARBA00022989"/>
    </source>
</evidence>
<evidence type="ECO:0000256" key="6">
    <source>
        <dbReference type="ARBA" id="ARBA00023136"/>
    </source>
</evidence>
<dbReference type="GO" id="GO:0005886">
    <property type="term" value="C:plasma membrane"/>
    <property type="evidence" value="ECO:0007669"/>
    <property type="project" value="TreeGrafter"/>
</dbReference>
<evidence type="ECO:0000259" key="11">
    <source>
        <dbReference type="Pfam" id="PF07885"/>
    </source>
</evidence>
<feature type="region of interest" description="Disordered" evidence="9">
    <location>
        <begin position="373"/>
        <end position="402"/>
    </location>
</feature>
<comment type="similarity">
    <text evidence="8">Belongs to the two pore domain potassium channel (TC 1.A.1.8) family.</text>
</comment>
<evidence type="ECO:0000256" key="10">
    <source>
        <dbReference type="SAM" id="Phobius"/>
    </source>
</evidence>
<evidence type="ECO:0000256" key="5">
    <source>
        <dbReference type="ARBA" id="ARBA00023065"/>
    </source>
</evidence>
<dbReference type="EMBL" id="JABEBT010000027">
    <property type="protein sequence ID" value="KAF7636645.1"/>
    <property type="molecule type" value="Genomic_DNA"/>
</dbReference>
<evidence type="ECO:0000256" key="2">
    <source>
        <dbReference type="ARBA" id="ARBA00022448"/>
    </source>
</evidence>
<keyword evidence="5 8" id="KW-0406">Ion transport</keyword>
<dbReference type="Proteomes" id="UP000605970">
    <property type="component" value="Unassembled WGS sequence"/>
</dbReference>
<dbReference type="OrthoDB" id="297496at2759"/>
<accession>A0A8S9ZT41</accession>
<evidence type="ECO:0000256" key="1">
    <source>
        <dbReference type="ARBA" id="ARBA00004141"/>
    </source>
</evidence>
<keyword evidence="2 8" id="KW-0813">Transport</keyword>
<keyword evidence="13" id="KW-1185">Reference proteome</keyword>
<evidence type="ECO:0000256" key="8">
    <source>
        <dbReference type="RuleBase" id="RU003857"/>
    </source>
</evidence>
<evidence type="ECO:0000256" key="9">
    <source>
        <dbReference type="SAM" id="MobiDB-lite"/>
    </source>
</evidence>
<feature type="region of interest" description="Disordered" evidence="9">
    <location>
        <begin position="443"/>
        <end position="493"/>
    </location>
</feature>
<feature type="region of interest" description="Disordered" evidence="9">
    <location>
        <begin position="412"/>
        <end position="431"/>
    </location>
</feature>
<feature type="transmembrane region" description="Helical" evidence="10">
    <location>
        <begin position="100"/>
        <end position="122"/>
    </location>
</feature>
<evidence type="ECO:0000313" key="13">
    <source>
        <dbReference type="Proteomes" id="UP000605970"/>
    </source>
</evidence>
<sequence>MFHFGHTLSPTTTHHLHRSSIPSQGGGDKSTLPLQQSTTIPNSLYNLNDVAELSAERLNLYIDRQEASERVDVDEQQQQTVTFQDEPKNRKELWKQRFRIALPHVGLILLSAAYTLLGAAIFHHFETPNENYIRNETVHRVQILKDRVIVQLWTLAKQNSPNWSDPNFMEWSNLANNGMNAVIRDVFIDYTKNYMTPDEIIYGSGPTKWSFGSSIFFSWTAITTIGYGHIVPLTIQGRISCLLYALFGIPLILVTIADMGRFLSNGIVWIHSTLRIIRRSCYRKLSWIFRFCICRCCIYFWRRRQRRRRLIQQNKAAKALAKNKSVTATTIAPSESNSSRSSKQGELIIRQQYQTNHISGGPQSGALATIEEMSRETGGPPTDTNNNEESATTIASERFKPQQLRLTALRRAQKRLKPPPPPQLDTVSEAGTFQDISDIRTVHEEIEQPTNSEEDTRARADELEGGESSDAMGGVADEDELEPDEDYDQDDECTGRERRVSVLFILVVMLCYTAGGACLMQLWERWSFVDAFYFCFVTVTTIGFGDIVPQNVDFLPATLAYIVVGLIITTMCIDLVGSEYIKDIHFYGRTLGRSFLTIGGKVVHLGEVFSYVAFLQKNYGLTPDQLDRLAQLPEEYLLDCLLNGRQPDVNWIGGRPFIPPDIYYFKWIEQPRTLSFNSDRQLASSESLELNTSLCSTARTLTPREYYQKVLIHYCRQMQADAIARTAGIGANGGLPTKRTSRQLLEHLQRR</sequence>
<comment type="caution">
    <text evidence="12">The sequence shown here is derived from an EMBL/GenBank/DDBJ whole genome shotgun (WGS) entry which is preliminary data.</text>
</comment>
<gene>
    <name evidence="12" type="ORF">Mgra_00003823</name>
</gene>